<dbReference type="RefSeq" id="WP_009340434.1">
    <property type="nucleotide sequence ID" value="NZ_CCAZ020000001.1"/>
</dbReference>
<feature type="region of interest" description="Disordered" evidence="1">
    <location>
        <begin position="115"/>
        <end position="137"/>
    </location>
</feature>
<dbReference type="Pfam" id="PF16998">
    <property type="entry name" value="17kDa_Anti_2"/>
    <property type="match status" value="1"/>
</dbReference>
<name>A0A090MNB1_AFIFE</name>
<evidence type="ECO:0000313" key="3">
    <source>
        <dbReference type="EMBL" id="CEG08850.1"/>
    </source>
</evidence>
<dbReference type="STRING" id="1035.BN961_02269"/>
<reference evidence="3 4" key="1">
    <citation type="journal article" date="2014" name="Genome Announc.">
        <title>Genome Sequence of Afipia felis Strain 76713, Isolated in Hospital Water Using an Amoeba Co-Culture Procedure.</title>
        <authorList>
            <person name="Benamar S."/>
            <person name="La Scola B."/>
            <person name="Croce O."/>
        </authorList>
    </citation>
    <scope>NUCLEOTIDE SEQUENCE [LARGE SCALE GENOMIC DNA]</scope>
    <source>
        <strain evidence="3 4">76713</strain>
    </source>
</reference>
<proteinExistence type="predicted"/>
<dbReference type="InterPro" id="IPR032635">
    <property type="entry name" value="Anti_2"/>
</dbReference>
<feature type="domain" description="Surface antigen" evidence="2">
    <location>
        <begin position="72"/>
        <end position="186"/>
    </location>
</feature>
<comment type="caution">
    <text evidence="3">The sequence shown here is derived from an EMBL/GenBank/DDBJ whole genome shotgun (WGS) entry which is preliminary data.</text>
</comment>
<gene>
    <name evidence="3" type="ORF">BN961_02269</name>
</gene>
<dbReference type="EMBL" id="CCAZ020000001">
    <property type="protein sequence ID" value="CEG08850.1"/>
    <property type="molecule type" value="Genomic_DNA"/>
</dbReference>
<feature type="compositionally biased region" description="Polar residues" evidence="1">
    <location>
        <begin position="119"/>
        <end position="131"/>
    </location>
</feature>
<evidence type="ECO:0000259" key="2">
    <source>
        <dbReference type="Pfam" id="PF16998"/>
    </source>
</evidence>
<accession>A0A090MNB1</accession>
<protein>
    <submittedName>
        <fullName evidence="3">Surface antigen</fullName>
    </submittedName>
</protein>
<evidence type="ECO:0000256" key="1">
    <source>
        <dbReference type="SAM" id="MobiDB-lite"/>
    </source>
</evidence>
<keyword evidence="4" id="KW-1185">Reference proteome</keyword>
<sequence length="189" mass="20178">MDGVWTVHVWSTALRPTAPFDCASHPPYTACRRAGISPIRRIAVVTLLAGFSVCAGGCSYRLGDMFGGDKAKETPVVAAEDITGSIVPIRLTDDTNLSDSDLALARNAASDVLTRGTKDASQPWENPQTGARGSVTPLASAYTGEGGRTCRDFLASYVHGTNEGWLQGEACKSTTGAWEIRNMKPWKRS</sequence>
<dbReference type="Proteomes" id="UP000035762">
    <property type="component" value="Unassembled WGS sequence"/>
</dbReference>
<evidence type="ECO:0000313" key="4">
    <source>
        <dbReference type="Proteomes" id="UP000035762"/>
    </source>
</evidence>
<organism evidence="3 4">
    <name type="scientific">Afipia felis</name>
    <name type="common">Cat scratch disease bacillus</name>
    <dbReference type="NCBI Taxonomy" id="1035"/>
    <lineage>
        <taxon>Bacteria</taxon>
        <taxon>Pseudomonadati</taxon>
        <taxon>Pseudomonadota</taxon>
        <taxon>Alphaproteobacteria</taxon>
        <taxon>Hyphomicrobiales</taxon>
        <taxon>Nitrobacteraceae</taxon>
        <taxon>Afipia</taxon>
    </lineage>
</organism>
<dbReference type="AlphaFoldDB" id="A0A090MNB1"/>